<gene>
    <name evidence="1" type="ORF">L6164_026603</name>
</gene>
<dbReference type="Proteomes" id="UP000828941">
    <property type="component" value="Chromosome 11"/>
</dbReference>
<evidence type="ECO:0000313" key="2">
    <source>
        <dbReference type="Proteomes" id="UP000828941"/>
    </source>
</evidence>
<reference evidence="1 2" key="1">
    <citation type="journal article" date="2022" name="DNA Res.">
        <title>Chromosomal-level genome assembly of the orchid tree Bauhinia variegata (Leguminosae; Cercidoideae) supports the allotetraploid origin hypothesis of Bauhinia.</title>
        <authorList>
            <person name="Zhong Y."/>
            <person name="Chen Y."/>
            <person name="Zheng D."/>
            <person name="Pang J."/>
            <person name="Liu Y."/>
            <person name="Luo S."/>
            <person name="Meng S."/>
            <person name="Qian L."/>
            <person name="Wei D."/>
            <person name="Dai S."/>
            <person name="Zhou R."/>
        </authorList>
    </citation>
    <scope>NUCLEOTIDE SEQUENCE [LARGE SCALE GENOMIC DNA]</scope>
    <source>
        <strain evidence="1">BV-YZ2020</strain>
    </source>
</reference>
<keyword evidence="2" id="KW-1185">Reference proteome</keyword>
<comment type="caution">
    <text evidence="1">The sequence shown here is derived from an EMBL/GenBank/DDBJ whole genome shotgun (WGS) entry which is preliminary data.</text>
</comment>
<organism evidence="1 2">
    <name type="scientific">Bauhinia variegata</name>
    <name type="common">Purple orchid tree</name>
    <name type="synonym">Phanera variegata</name>
    <dbReference type="NCBI Taxonomy" id="167791"/>
    <lineage>
        <taxon>Eukaryota</taxon>
        <taxon>Viridiplantae</taxon>
        <taxon>Streptophyta</taxon>
        <taxon>Embryophyta</taxon>
        <taxon>Tracheophyta</taxon>
        <taxon>Spermatophyta</taxon>
        <taxon>Magnoliopsida</taxon>
        <taxon>eudicotyledons</taxon>
        <taxon>Gunneridae</taxon>
        <taxon>Pentapetalae</taxon>
        <taxon>rosids</taxon>
        <taxon>fabids</taxon>
        <taxon>Fabales</taxon>
        <taxon>Fabaceae</taxon>
        <taxon>Cercidoideae</taxon>
        <taxon>Cercideae</taxon>
        <taxon>Bauhiniinae</taxon>
        <taxon>Bauhinia</taxon>
    </lineage>
</organism>
<protein>
    <submittedName>
        <fullName evidence="1">Uncharacterized protein</fullName>
    </submittedName>
</protein>
<sequence length="805" mass="91844">MLRNTCTDAIGRQPAPPYLLMKFRLPRATGRGLIFFLRLLLCLQIARDLLNSGIRQICVLIHLQMEARKYADAFDTHENKYKIDSGRLQEWRRALFEGSSLSGWDSTTFRHESELIEAIVKDLIEKLNYTSSSDEYKKGLVGIDEHIANRIIFLLKGCGLLAEIGLRNLQDKSLVVMSSNDEILMHDLIYKMGEEIVREKSERNRIQYSRLWNPEDIYYIMKYNLGSEAVEGIFLDMSKIEEVRLRPDFFNKMYNLRFLSFRASNDNRSNVLLSEDLHFLPDNLRLLHWERCPLKSLPSTYSPEKLIELNLSHGQLEKLWDGVVNLPNLRSINLSFCKYLAELPNLCEASSLESIDIEDCTSLFLIPSSVFNIGSLTSINARGCQGIRILEVDDRITSIERINFNGCSGLGKFSVISQDATFIDLSGTAIKELPPTFGFCNKLIELHLRDCKSLQHIPDSFSKLECLETLDLSDCQKFDAEALFPAIEGFKSLKILKLDNCLSLSKIPDNLNKLSSLNLLSLSGSSIDSLPPSVKHLHFLKDLALKDCKRLQHLPELPRSIQRLNASSCISLMVMSNLDSNSRHIQDFRSMSKEELLKQYKDGYPEELFLYDCIKLSGKAVNGLLEDAQCRIDRAAFMSSVLDVSQLDDFLIRICLPRGEVPDWFSHQAVESSICCQIPAHSVSDLKLLRFAFCLVIDTSPLGDEDQGKALTLNVGYKCYFAELKLGWIGSSSDLFLTQPSSREHLYIWYDDAFCRYIMYGIADRRNLEITFKFYANINGLNRVKKCGVSVLNKYLNEQSKRARL</sequence>
<proteinExistence type="predicted"/>
<dbReference type="EMBL" id="CM039436">
    <property type="protein sequence ID" value="KAI4313644.1"/>
    <property type="molecule type" value="Genomic_DNA"/>
</dbReference>
<accession>A0ACB9LQV2</accession>
<name>A0ACB9LQV2_BAUVA</name>
<evidence type="ECO:0000313" key="1">
    <source>
        <dbReference type="EMBL" id="KAI4313644.1"/>
    </source>
</evidence>